<evidence type="ECO:0000256" key="2">
    <source>
        <dbReference type="SAM" id="MobiDB-lite"/>
    </source>
</evidence>
<reference evidence="4 5" key="1">
    <citation type="submission" date="2024-06" db="EMBL/GenBank/DDBJ databases">
        <title>A chromosome-level genome assembly of beet webworm, Loxostege sticticalis.</title>
        <authorList>
            <person name="Zhang Y."/>
        </authorList>
    </citation>
    <scope>NUCLEOTIDE SEQUENCE [LARGE SCALE GENOMIC DNA]</scope>
    <source>
        <strain evidence="4">AQ028</strain>
        <tissue evidence="4">Male pupae</tissue>
    </source>
</reference>
<organism evidence="4 5">
    <name type="scientific">Loxostege sticticalis</name>
    <name type="common">Beet webworm moth</name>
    <dbReference type="NCBI Taxonomy" id="481309"/>
    <lineage>
        <taxon>Eukaryota</taxon>
        <taxon>Metazoa</taxon>
        <taxon>Ecdysozoa</taxon>
        <taxon>Arthropoda</taxon>
        <taxon>Hexapoda</taxon>
        <taxon>Insecta</taxon>
        <taxon>Pterygota</taxon>
        <taxon>Neoptera</taxon>
        <taxon>Endopterygota</taxon>
        <taxon>Lepidoptera</taxon>
        <taxon>Glossata</taxon>
        <taxon>Ditrysia</taxon>
        <taxon>Pyraloidea</taxon>
        <taxon>Crambidae</taxon>
        <taxon>Pyraustinae</taxon>
        <taxon>Loxostege</taxon>
    </lineage>
</organism>
<sequence>MHTMRSPMKSLSSSDPHINRTGVDTTITATSNITTRSNVKRLRMEQDDDSEDSFSQFKTEVMEMLTKMITPIAARLDSVEKKLTDIKDQNTKIQTSNNEIGSSLDCLFHQIKEVEKKMDRLERERQITQTQITQLEEKNDSLERIIRKTSVEIRGVPKRAKEVKQDLLDMVNSLMRTTELEFAPGDIKDVFRLPTKDTATTSTVVLEFTNIFIKDKFLKSTKKYNSYHKPSQLSSTHLGLTGTQTPLFISEHLTSKAKRLLFLARDFAQTENYRFCWVSNGRIFLRKKEGERHILVKNESTLQQLRAPTGKED</sequence>
<dbReference type="SUPFAM" id="SSF57997">
    <property type="entry name" value="Tropomyosin"/>
    <property type="match status" value="1"/>
</dbReference>
<proteinExistence type="predicted"/>
<feature type="coiled-coil region" evidence="1">
    <location>
        <begin position="104"/>
        <end position="152"/>
    </location>
</feature>
<dbReference type="AlphaFoldDB" id="A0ABD0S730"/>
<evidence type="ECO:0000313" key="4">
    <source>
        <dbReference type="EMBL" id="KAL0809865.1"/>
    </source>
</evidence>
<keyword evidence="1" id="KW-0175">Coiled coil</keyword>
<dbReference type="Pfam" id="PF25298">
    <property type="entry name" value="Baculo_FP_2nd"/>
    <property type="match status" value="1"/>
</dbReference>
<dbReference type="EMBL" id="JBEDNZ010000028">
    <property type="protein sequence ID" value="KAL0809865.1"/>
    <property type="molecule type" value="Genomic_DNA"/>
</dbReference>
<protein>
    <recommendedName>
        <fullName evidence="3">FP protein C-terminal domain-containing protein</fullName>
    </recommendedName>
</protein>
<name>A0ABD0S730_LOXSC</name>
<evidence type="ECO:0000313" key="5">
    <source>
        <dbReference type="Proteomes" id="UP001549921"/>
    </source>
</evidence>
<feature type="domain" description="FP protein C-terminal" evidence="3">
    <location>
        <begin position="254"/>
        <end position="305"/>
    </location>
</feature>
<evidence type="ECO:0000259" key="3">
    <source>
        <dbReference type="Pfam" id="PF25298"/>
    </source>
</evidence>
<accession>A0ABD0S730</accession>
<dbReference type="InterPro" id="IPR057251">
    <property type="entry name" value="FP_C"/>
</dbReference>
<gene>
    <name evidence="4" type="ORF">ABMA28_011351</name>
</gene>
<comment type="caution">
    <text evidence="4">The sequence shown here is derived from an EMBL/GenBank/DDBJ whole genome shotgun (WGS) entry which is preliminary data.</text>
</comment>
<dbReference type="Gene3D" id="1.20.5.340">
    <property type="match status" value="1"/>
</dbReference>
<feature type="region of interest" description="Disordered" evidence="2">
    <location>
        <begin position="1"/>
        <end position="29"/>
    </location>
</feature>
<evidence type="ECO:0000256" key="1">
    <source>
        <dbReference type="SAM" id="Coils"/>
    </source>
</evidence>
<dbReference type="Proteomes" id="UP001549921">
    <property type="component" value="Unassembled WGS sequence"/>
</dbReference>